<evidence type="ECO:0000256" key="11">
    <source>
        <dbReference type="ARBA" id="ARBA00023136"/>
    </source>
</evidence>
<evidence type="ECO:0000256" key="4">
    <source>
        <dbReference type="ARBA" id="ARBA00012557"/>
    </source>
</evidence>
<dbReference type="PANTHER" id="PTHR23033">
    <property type="entry name" value="BETA1,3-GALACTOSYLTRANSFERASE"/>
    <property type="match status" value="1"/>
</dbReference>
<evidence type="ECO:0000259" key="12">
    <source>
        <dbReference type="Pfam" id="PF02434"/>
    </source>
</evidence>
<protein>
    <recommendedName>
        <fullName evidence="4">N-acetylgalactosaminide beta-1,3-galactosyltransferase</fullName>
        <ecNumber evidence="4">2.4.1.122</ecNumber>
    </recommendedName>
</protein>
<evidence type="ECO:0000256" key="2">
    <source>
        <dbReference type="ARBA" id="ARBA00004922"/>
    </source>
</evidence>
<dbReference type="EC" id="2.4.1.122" evidence="4"/>
<evidence type="ECO:0000313" key="13">
    <source>
        <dbReference type="EMBL" id="KAK1743661.1"/>
    </source>
</evidence>
<dbReference type="AlphaFoldDB" id="A0AAD8YC05"/>
<dbReference type="Gene3D" id="3.90.550.50">
    <property type="match status" value="1"/>
</dbReference>
<comment type="subcellular location">
    <subcellularLocation>
        <location evidence="1">Membrane</location>
        <topology evidence="1">Single-pass type II membrane protein</topology>
    </subcellularLocation>
</comment>
<feature type="domain" description="Fringe-like glycosyltransferase" evidence="12">
    <location>
        <begin position="87"/>
        <end position="235"/>
    </location>
</feature>
<evidence type="ECO:0000256" key="6">
    <source>
        <dbReference type="ARBA" id="ARBA00022679"/>
    </source>
</evidence>
<proteinExistence type="inferred from homology"/>
<dbReference type="InterPro" id="IPR003378">
    <property type="entry name" value="Fringe-like_glycosylTrfase"/>
</dbReference>
<evidence type="ECO:0000256" key="1">
    <source>
        <dbReference type="ARBA" id="ARBA00004606"/>
    </source>
</evidence>
<dbReference type="Pfam" id="PF02434">
    <property type="entry name" value="Fringe"/>
    <property type="match status" value="1"/>
</dbReference>
<keyword evidence="9" id="KW-0735">Signal-anchor</keyword>
<keyword evidence="7" id="KW-0812">Transmembrane</keyword>
<evidence type="ECO:0000256" key="8">
    <source>
        <dbReference type="ARBA" id="ARBA00022741"/>
    </source>
</evidence>
<keyword evidence="6" id="KW-0808">Transferase</keyword>
<dbReference type="PANTHER" id="PTHR23033:SF47">
    <property type="entry name" value="APPLE DOMAIN-CONTAINING PROTEIN-RELATED"/>
    <property type="match status" value="1"/>
</dbReference>
<evidence type="ECO:0000256" key="5">
    <source>
        <dbReference type="ARBA" id="ARBA00022676"/>
    </source>
</evidence>
<gene>
    <name evidence="13" type="ORF">QTG54_005258</name>
</gene>
<comment type="similarity">
    <text evidence="3">Belongs to the glycosyltransferase 31 family. Beta3-Gal-T subfamily.</text>
</comment>
<comment type="pathway">
    <text evidence="2">Protein modification; protein glycosylation.</text>
</comment>
<accession>A0AAD8YC05</accession>
<organism evidence="13 14">
    <name type="scientific">Skeletonema marinoi</name>
    <dbReference type="NCBI Taxonomy" id="267567"/>
    <lineage>
        <taxon>Eukaryota</taxon>
        <taxon>Sar</taxon>
        <taxon>Stramenopiles</taxon>
        <taxon>Ochrophyta</taxon>
        <taxon>Bacillariophyta</taxon>
        <taxon>Coscinodiscophyceae</taxon>
        <taxon>Thalassiosirophycidae</taxon>
        <taxon>Thalassiosirales</taxon>
        <taxon>Skeletonemataceae</taxon>
        <taxon>Skeletonema</taxon>
        <taxon>Skeletonema marinoi-dohrnii complex</taxon>
    </lineage>
</organism>
<dbReference type="GO" id="GO:0016020">
    <property type="term" value="C:membrane"/>
    <property type="evidence" value="ECO:0007669"/>
    <property type="project" value="UniProtKB-SubCell"/>
</dbReference>
<evidence type="ECO:0000256" key="10">
    <source>
        <dbReference type="ARBA" id="ARBA00022989"/>
    </source>
</evidence>
<dbReference type="Proteomes" id="UP001224775">
    <property type="component" value="Unassembled WGS sequence"/>
</dbReference>
<evidence type="ECO:0000313" key="14">
    <source>
        <dbReference type="Proteomes" id="UP001224775"/>
    </source>
</evidence>
<keyword evidence="10" id="KW-1133">Transmembrane helix</keyword>
<dbReference type="GO" id="GO:0016263">
    <property type="term" value="F:glycoprotein-N-acetylgalactosamine 3-beta-galactosyltransferase activity"/>
    <property type="evidence" value="ECO:0007669"/>
    <property type="project" value="UniProtKB-EC"/>
</dbReference>
<evidence type="ECO:0000256" key="7">
    <source>
        <dbReference type="ARBA" id="ARBA00022692"/>
    </source>
</evidence>
<dbReference type="EMBL" id="JATAAI010000008">
    <property type="protein sequence ID" value="KAK1743661.1"/>
    <property type="molecule type" value="Genomic_DNA"/>
</dbReference>
<keyword evidence="5" id="KW-0328">Glycosyltransferase</keyword>
<dbReference type="InterPro" id="IPR026050">
    <property type="entry name" value="C1GALT1/C1GALT1_chp1"/>
</dbReference>
<keyword evidence="8" id="KW-0547">Nucleotide-binding</keyword>
<dbReference type="GO" id="GO:0000166">
    <property type="term" value="F:nucleotide binding"/>
    <property type="evidence" value="ECO:0007669"/>
    <property type="project" value="UniProtKB-KW"/>
</dbReference>
<evidence type="ECO:0000256" key="9">
    <source>
        <dbReference type="ARBA" id="ARBA00022968"/>
    </source>
</evidence>
<sequence length="341" mass="38232">MSGAGPDFLTAAVSYFDDPDVVFVHKQHLIQGPVTNQSVTHHDFDATWLCDGELCDGVKESVKDLGNQDAEMLSHNRTLPNSDTQHHHKLLILLRTGSSNSTSRVQSIKQTWASGLADGQLRIMEGNERCLRKYGDNHWEGLTCLEATNHIEIMNSTLTNFTWLLIVDDDTYVVVDRLTNLLDRLDPHQPAAYGAPGCGNCGQNRTGFCGGGGYFISRTNLLRMAGLRDRPVLPSVAHAFIEHFMQEPDSVWCDVRFGCVAQDMGLRLIDQPGLYGNPVKDENEEKRIIRLEEGYPPLVFHKVSNHSQMHRIHDLVVEMTSKNGTWTKIVEDPDWHSTVSD</sequence>
<reference evidence="13" key="1">
    <citation type="submission" date="2023-06" db="EMBL/GenBank/DDBJ databases">
        <title>Survivors Of The Sea: Transcriptome response of Skeletonema marinoi to long-term dormancy.</title>
        <authorList>
            <person name="Pinder M.I.M."/>
            <person name="Kourtchenko O."/>
            <person name="Robertson E.K."/>
            <person name="Larsson T."/>
            <person name="Maumus F."/>
            <person name="Osuna-Cruz C.M."/>
            <person name="Vancaester E."/>
            <person name="Stenow R."/>
            <person name="Vandepoele K."/>
            <person name="Ploug H."/>
            <person name="Bruchert V."/>
            <person name="Godhe A."/>
            <person name="Topel M."/>
        </authorList>
    </citation>
    <scope>NUCLEOTIDE SEQUENCE</scope>
    <source>
        <strain evidence="13">R05AC</strain>
    </source>
</reference>
<evidence type="ECO:0000256" key="3">
    <source>
        <dbReference type="ARBA" id="ARBA00006462"/>
    </source>
</evidence>
<name>A0AAD8YC05_9STRA</name>
<comment type="caution">
    <text evidence="13">The sequence shown here is derived from an EMBL/GenBank/DDBJ whole genome shotgun (WGS) entry which is preliminary data.</text>
</comment>
<keyword evidence="14" id="KW-1185">Reference proteome</keyword>
<keyword evidence="11" id="KW-0472">Membrane</keyword>